<evidence type="ECO:0000313" key="2">
    <source>
        <dbReference type="EMBL" id="SMD33985.1"/>
    </source>
</evidence>
<dbReference type="EMBL" id="FWYF01000002">
    <property type="protein sequence ID" value="SMD33985.1"/>
    <property type="molecule type" value="Genomic_DNA"/>
</dbReference>
<dbReference type="InterPro" id="IPR011600">
    <property type="entry name" value="Pept_C14_caspase"/>
</dbReference>
<dbReference type="InterPro" id="IPR036322">
    <property type="entry name" value="WD40_repeat_dom_sf"/>
</dbReference>
<dbReference type="InterPro" id="IPR001309">
    <property type="entry name" value="Pept_C14_p20"/>
</dbReference>
<dbReference type="PANTHER" id="PTHR22576">
    <property type="entry name" value="MUCOSA ASSOCIATED LYMPHOID TISSUE LYMPHOMA TRANSLOCATION PROTEIN 1/PARACASPASE"/>
    <property type="match status" value="1"/>
</dbReference>
<gene>
    <name evidence="2" type="ORF">SAMN04488029_1778</name>
</gene>
<evidence type="ECO:0000313" key="3">
    <source>
        <dbReference type="Proteomes" id="UP000192472"/>
    </source>
</evidence>
<reference evidence="2 3" key="1">
    <citation type="submission" date="2017-04" db="EMBL/GenBank/DDBJ databases">
        <authorList>
            <person name="Afonso C.L."/>
            <person name="Miller P.J."/>
            <person name="Scott M.A."/>
            <person name="Spackman E."/>
            <person name="Goraichik I."/>
            <person name="Dimitrov K.M."/>
            <person name="Suarez D.L."/>
            <person name="Swayne D.E."/>
        </authorList>
    </citation>
    <scope>NUCLEOTIDE SEQUENCE [LARGE SCALE GENOMIC DNA]</scope>
    <source>
        <strain evidence="2 3">DSM 26133</strain>
    </source>
</reference>
<dbReference type="Pfam" id="PF09136">
    <property type="entry name" value="Glucodextran_B"/>
    <property type="match status" value="1"/>
</dbReference>
<dbReference type="InterPro" id="IPR015943">
    <property type="entry name" value="WD40/YVTN_repeat-like_dom_sf"/>
</dbReference>
<dbReference type="Gene3D" id="2.60.40.10">
    <property type="entry name" value="Immunoglobulins"/>
    <property type="match status" value="1"/>
</dbReference>
<dbReference type="PANTHER" id="PTHR22576:SF37">
    <property type="entry name" value="MUCOSA-ASSOCIATED LYMPHOID TISSUE LYMPHOMA TRANSLOCATION PROTEIN 1"/>
    <property type="match status" value="1"/>
</dbReference>
<evidence type="ECO:0000259" key="1">
    <source>
        <dbReference type="PROSITE" id="PS50208"/>
    </source>
</evidence>
<dbReference type="Proteomes" id="UP000192472">
    <property type="component" value="Unassembled WGS sequence"/>
</dbReference>
<dbReference type="Pfam" id="PF00656">
    <property type="entry name" value="Peptidase_C14"/>
    <property type="match status" value="1"/>
</dbReference>
<dbReference type="InterPro" id="IPR013783">
    <property type="entry name" value="Ig-like_fold"/>
</dbReference>
<dbReference type="Gene3D" id="3.40.50.1460">
    <property type="match status" value="1"/>
</dbReference>
<accession>A0A1W2GBE9</accession>
<dbReference type="GO" id="GO:0006508">
    <property type="term" value="P:proteolysis"/>
    <property type="evidence" value="ECO:0007669"/>
    <property type="project" value="InterPro"/>
</dbReference>
<sequence>MNHRTITFLIAILLSQLSMAQQYSLLPYKQFETSYGQPISTIDLSLDSEQILLTDKKGLLQLWDVPNLVKQKETKSKTPYLLTSFSKAFITLLNKKGELLKLDQNFDQIFQSETGTVPVLATLDPDKKIMSTLTKEGYIELFDLSVNMSYAKMDSRNDSKNSLFIGFDRFGQYIAQISNLGEVRIWNPATQNILKHLKLESGEYHGSKSIIHSATTSKGSNYFIVGLQEIFIPKGGMQSGKQPERRNMLIVYDWDTGNEIKRIKTNDRVDQIVAGPGPETLIYISNDKSEINLINIQSGSLMHRVSTTFKPTILKLSDDNQLLAAGSEDGQIAIFELQRNATAEIKILSPPISRGLNGSQTSNREINLKGTIENIRGLKALTINGREASLNNFGEFETKIALAPGKNKIRIEALDHEQNRIVKDIFLTRNIDPTPNANKSEHSNLKKKKIALVIGNSDYANVSPLANPAKDAEAMEQALLSLGFEVIKLINVGYEEMKNAVFRYGDLIQDVDVSMFYYAGHGLEVDGVNYLVPTDANINSSLDVKLKTIPLTGVLRTIDYANDEGLNMIILDACRNNPFPTGKRGGAGLARETATSGTIIAYATEPGATASDGTGDNGLYTGELVKQMLIFQRIEDVFINTRNNVEILSNGEQKPWEEARLKGVFYLN</sequence>
<feature type="domain" description="Caspase family p20" evidence="1">
    <location>
        <begin position="447"/>
        <end position="524"/>
    </location>
</feature>
<protein>
    <submittedName>
        <fullName evidence="2">Caspase domain-containing protein</fullName>
    </submittedName>
</protein>
<dbReference type="InterPro" id="IPR029030">
    <property type="entry name" value="Caspase-like_dom_sf"/>
</dbReference>
<proteinExistence type="predicted"/>
<dbReference type="InterPro" id="IPR052039">
    <property type="entry name" value="Caspase-related_regulators"/>
</dbReference>
<name>A0A1W2GBE9_REIFA</name>
<dbReference type="SUPFAM" id="SSF52129">
    <property type="entry name" value="Caspase-like"/>
    <property type="match status" value="1"/>
</dbReference>
<keyword evidence="3" id="KW-1185">Reference proteome</keyword>
<dbReference type="GO" id="GO:0004197">
    <property type="term" value="F:cysteine-type endopeptidase activity"/>
    <property type="evidence" value="ECO:0007669"/>
    <property type="project" value="InterPro"/>
</dbReference>
<dbReference type="Gene3D" id="2.130.10.10">
    <property type="entry name" value="YVTN repeat-like/Quinoprotein amine dehydrogenase"/>
    <property type="match status" value="2"/>
</dbReference>
<dbReference type="PROSITE" id="PS50208">
    <property type="entry name" value="CASPASE_P20"/>
    <property type="match status" value="1"/>
</dbReference>
<organism evidence="2 3">
    <name type="scientific">Reichenbachiella faecimaris</name>
    <dbReference type="NCBI Taxonomy" id="692418"/>
    <lineage>
        <taxon>Bacteria</taxon>
        <taxon>Pseudomonadati</taxon>
        <taxon>Bacteroidota</taxon>
        <taxon>Cytophagia</taxon>
        <taxon>Cytophagales</taxon>
        <taxon>Reichenbachiellaceae</taxon>
        <taxon>Reichenbachiella</taxon>
    </lineage>
</organism>
<dbReference type="AlphaFoldDB" id="A0A1W2GBE9"/>
<dbReference type="STRING" id="692418.SAMN04488029_1778"/>
<dbReference type="SUPFAM" id="SSF50978">
    <property type="entry name" value="WD40 repeat-like"/>
    <property type="match status" value="1"/>
</dbReference>